<dbReference type="Proteomes" id="UP001516400">
    <property type="component" value="Unassembled WGS sequence"/>
</dbReference>
<evidence type="ECO:0000256" key="2">
    <source>
        <dbReference type="ARBA" id="ARBA00022692"/>
    </source>
</evidence>
<dbReference type="GO" id="GO:0016020">
    <property type="term" value="C:membrane"/>
    <property type="evidence" value="ECO:0007669"/>
    <property type="project" value="UniProtKB-SubCell"/>
</dbReference>
<dbReference type="EMBL" id="JABFTP020000185">
    <property type="protein sequence ID" value="KAL3286786.1"/>
    <property type="molecule type" value="Genomic_DNA"/>
</dbReference>
<name>A0ABD2P755_9CUCU</name>
<reference evidence="6 7" key="1">
    <citation type="journal article" date="2021" name="BMC Biol.">
        <title>Horizontally acquired antibacterial genes associated with adaptive radiation of ladybird beetles.</title>
        <authorList>
            <person name="Li H.S."/>
            <person name="Tang X.F."/>
            <person name="Huang Y.H."/>
            <person name="Xu Z.Y."/>
            <person name="Chen M.L."/>
            <person name="Du X.Y."/>
            <person name="Qiu B.Y."/>
            <person name="Chen P.T."/>
            <person name="Zhang W."/>
            <person name="Slipinski A."/>
            <person name="Escalona H.E."/>
            <person name="Waterhouse R.M."/>
            <person name="Zwick A."/>
            <person name="Pang H."/>
        </authorList>
    </citation>
    <scope>NUCLEOTIDE SEQUENCE [LARGE SCALE GENOMIC DNA]</scope>
    <source>
        <strain evidence="6">SYSU2018</strain>
    </source>
</reference>
<dbReference type="PANTHER" id="PTHR23507">
    <property type="entry name" value="ZGC:174356"/>
    <property type="match status" value="1"/>
</dbReference>
<keyword evidence="7" id="KW-1185">Reference proteome</keyword>
<sequence length="560" mass="62581">MTSTVDLVTQSNVDLSENKQAFKNLTIKEKFKYSKEVVTVEPLLAAYLFAAVICLPALLTLELEKACRANLQQNETVCHAIREGEHKNFSEINDEIIVLLSNIHSWQTPCQNIAPLILVFFLGSYSDRHQIRKPFMILPLIGELFAIIGCILSVIFMKEWPVEIQGILQTIVPSFFGGSTMLIMAVFSYVADSTTIEMRTMKVAMVQTVLNIAFPIGQFLSGILFIYLDYIGVLVISGCFYIFGILYGVCFIKEIKQPIKSEKSLLSDLFDPTNGLDTLKVLIQKKKDTNILFFWSILAMFFIVTGVSTVDLTTLFLYLQKIFGWTGPDFSLYSTANTVIHLTGIVLFVPLFTKILHLNDVTILVFTFLDKIATTIITGLAGSNVVLYLVLPRRNFERSTTGIVWGNNATTFKTEEAIIAAALSDIPVRPQARANDGCLVSIITNITIIALRSLATKVVSEDDLGKAQSLFGIFEAIGIAFLTPIFNTVFVNTMKVLPSAFIFCQSFAYGICFLIAIFFYFQNSELKEQKVEVTAEPNNVQTISMEQVSRTSYNNKKMET</sequence>
<feature type="transmembrane region" description="Helical" evidence="5">
    <location>
        <begin position="292"/>
        <end position="319"/>
    </location>
</feature>
<evidence type="ECO:0000313" key="6">
    <source>
        <dbReference type="EMBL" id="KAL3286786.1"/>
    </source>
</evidence>
<gene>
    <name evidence="6" type="ORF">HHI36_001280</name>
</gene>
<dbReference type="Gene3D" id="1.20.1250.20">
    <property type="entry name" value="MFS general substrate transporter like domains"/>
    <property type="match status" value="1"/>
</dbReference>
<keyword evidence="3 5" id="KW-1133">Transmembrane helix</keyword>
<dbReference type="InterPro" id="IPR011701">
    <property type="entry name" value="MFS"/>
</dbReference>
<feature type="transmembrane region" description="Helical" evidence="5">
    <location>
        <begin position="135"/>
        <end position="155"/>
    </location>
</feature>
<feature type="transmembrane region" description="Helical" evidence="5">
    <location>
        <begin position="439"/>
        <end position="459"/>
    </location>
</feature>
<feature type="transmembrane region" description="Helical" evidence="5">
    <location>
        <begin position="203"/>
        <end position="227"/>
    </location>
</feature>
<feature type="transmembrane region" description="Helical" evidence="5">
    <location>
        <begin position="471"/>
        <end position="490"/>
    </location>
</feature>
<evidence type="ECO:0008006" key="8">
    <source>
        <dbReference type="Google" id="ProtNLM"/>
    </source>
</evidence>
<feature type="transmembrane region" description="Helical" evidence="5">
    <location>
        <begin position="43"/>
        <end position="61"/>
    </location>
</feature>
<keyword evidence="4 5" id="KW-0472">Membrane</keyword>
<organism evidence="6 7">
    <name type="scientific">Cryptolaemus montrouzieri</name>
    <dbReference type="NCBI Taxonomy" id="559131"/>
    <lineage>
        <taxon>Eukaryota</taxon>
        <taxon>Metazoa</taxon>
        <taxon>Ecdysozoa</taxon>
        <taxon>Arthropoda</taxon>
        <taxon>Hexapoda</taxon>
        <taxon>Insecta</taxon>
        <taxon>Pterygota</taxon>
        <taxon>Neoptera</taxon>
        <taxon>Endopterygota</taxon>
        <taxon>Coleoptera</taxon>
        <taxon>Polyphaga</taxon>
        <taxon>Cucujiformia</taxon>
        <taxon>Coccinelloidea</taxon>
        <taxon>Coccinellidae</taxon>
        <taxon>Scymninae</taxon>
        <taxon>Scymnini</taxon>
        <taxon>Cryptolaemus</taxon>
    </lineage>
</organism>
<evidence type="ECO:0000256" key="4">
    <source>
        <dbReference type="ARBA" id="ARBA00023136"/>
    </source>
</evidence>
<feature type="transmembrane region" description="Helical" evidence="5">
    <location>
        <begin position="233"/>
        <end position="252"/>
    </location>
</feature>
<keyword evidence="2 5" id="KW-0812">Transmembrane</keyword>
<comment type="subcellular location">
    <subcellularLocation>
        <location evidence="1">Membrane</location>
        <topology evidence="1">Multi-pass membrane protein</topology>
    </subcellularLocation>
</comment>
<evidence type="ECO:0000256" key="3">
    <source>
        <dbReference type="ARBA" id="ARBA00022989"/>
    </source>
</evidence>
<feature type="transmembrane region" description="Helical" evidence="5">
    <location>
        <begin position="339"/>
        <end position="356"/>
    </location>
</feature>
<protein>
    <recommendedName>
        <fullName evidence="8">Solute carrier family 46 member 3</fullName>
    </recommendedName>
</protein>
<dbReference type="Pfam" id="PF07690">
    <property type="entry name" value="MFS_1"/>
    <property type="match status" value="1"/>
</dbReference>
<dbReference type="InterPro" id="IPR036259">
    <property type="entry name" value="MFS_trans_sf"/>
</dbReference>
<accession>A0ABD2P755</accession>
<dbReference type="SUPFAM" id="SSF103473">
    <property type="entry name" value="MFS general substrate transporter"/>
    <property type="match status" value="1"/>
</dbReference>
<proteinExistence type="predicted"/>
<feature type="transmembrane region" description="Helical" evidence="5">
    <location>
        <begin position="167"/>
        <end position="191"/>
    </location>
</feature>
<dbReference type="PANTHER" id="PTHR23507:SF1">
    <property type="entry name" value="FI18259P1-RELATED"/>
    <property type="match status" value="1"/>
</dbReference>
<dbReference type="AlphaFoldDB" id="A0ABD2P755"/>
<comment type="caution">
    <text evidence="6">The sequence shown here is derived from an EMBL/GenBank/DDBJ whole genome shotgun (WGS) entry which is preliminary data.</text>
</comment>
<feature type="transmembrane region" description="Helical" evidence="5">
    <location>
        <begin position="496"/>
        <end position="521"/>
    </location>
</feature>
<evidence type="ECO:0000313" key="7">
    <source>
        <dbReference type="Proteomes" id="UP001516400"/>
    </source>
</evidence>
<evidence type="ECO:0000256" key="1">
    <source>
        <dbReference type="ARBA" id="ARBA00004141"/>
    </source>
</evidence>
<evidence type="ECO:0000256" key="5">
    <source>
        <dbReference type="SAM" id="Phobius"/>
    </source>
</evidence>